<protein>
    <submittedName>
        <fullName evidence="4">Response regulator receiver domain protein</fullName>
    </submittedName>
</protein>
<comment type="caution">
    <text evidence="4">The sequence shown here is derived from an EMBL/GenBank/DDBJ whole genome shotgun (WGS) entry which is preliminary data.</text>
</comment>
<dbReference type="HOGENOM" id="CLU_000445_69_6_10"/>
<keyword evidence="1 2" id="KW-0597">Phosphoprotein</keyword>
<feature type="modified residue" description="4-aspartylphosphate" evidence="2">
    <location>
        <position position="56"/>
    </location>
</feature>
<evidence type="ECO:0000313" key="4">
    <source>
        <dbReference type="EMBL" id="EHJ38951.1"/>
    </source>
</evidence>
<dbReference type="SUPFAM" id="SSF46689">
    <property type="entry name" value="Homeodomain-like"/>
    <property type="match status" value="1"/>
</dbReference>
<dbReference type="Gene3D" id="1.10.10.60">
    <property type="entry name" value="Homeodomain-like"/>
    <property type="match status" value="1"/>
</dbReference>
<name>G6AYU5_9BACT</name>
<dbReference type="PANTHER" id="PTHR44591:SF3">
    <property type="entry name" value="RESPONSE REGULATORY DOMAIN-CONTAINING PROTEIN"/>
    <property type="match status" value="1"/>
</dbReference>
<dbReference type="Pfam" id="PF00072">
    <property type="entry name" value="Response_reg"/>
    <property type="match status" value="1"/>
</dbReference>
<dbReference type="RefSeq" id="WP_007900593.1">
    <property type="nucleotide sequence ID" value="NZ_JH379441.1"/>
</dbReference>
<dbReference type="InterPro" id="IPR001789">
    <property type="entry name" value="Sig_transdc_resp-reg_receiver"/>
</dbReference>
<dbReference type="Gene3D" id="3.40.50.2300">
    <property type="match status" value="1"/>
</dbReference>
<dbReference type="eggNOG" id="COG4567">
    <property type="taxonomic scope" value="Bacteria"/>
</dbReference>
<evidence type="ECO:0000259" key="3">
    <source>
        <dbReference type="PROSITE" id="PS50110"/>
    </source>
</evidence>
<feature type="domain" description="Response regulatory" evidence="3">
    <location>
        <begin position="7"/>
        <end position="126"/>
    </location>
</feature>
<dbReference type="GO" id="GO:0000160">
    <property type="term" value="P:phosphorelay signal transduction system"/>
    <property type="evidence" value="ECO:0007669"/>
    <property type="project" value="InterPro"/>
</dbReference>
<dbReference type="InterPro" id="IPR011006">
    <property type="entry name" value="CheY-like_superfamily"/>
</dbReference>
<dbReference type="GeneID" id="78337410"/>
<dbReference type="AlphaFoldDB" id="G6AYU5"/>
<organism evidence="4 5">
    <name type="scientific">Leyella stercorea DSM 18206</name>
    <dbReference type="NCBI Taxonomy" id="1002367"/>
    <lineage>
        <taxon>Bacteria</taxon>
        <taxon>Pseudomonadati</taxon>
        <taxon>Bacteroidota</taxon>
        <taxon>Bacteroidia</taxon>
        <taxon>Bacteroidales</taxon>
        <taxon>Prevotellaceae</taxon>
        <taxon>Leyella</taxon>
    </lineage>
</organism>
<evidence type="ECO:0000256" key="2">
    <source>
        <dbReference type="PROSITE-ProRule" id="PRU00169"/>
    </source>
</evidence>
<dbReference type="PROSITE" id="PS50110">
    <property type="entry name" value="RESPONSE_REGULATORY"/>
    <property type="match status" value="1"/>
</dbReference>
<evidence type="ECO:0000313" key="5">
    <source>
        <dbReference type="Proteomes" id="UP000004407"/>
    </source>
</evidence>
<dbReference type="InterPro" id="IPR050595">
    <property type="entry name" value="Bact_response_regulator"/>
</dbReference>
<dbReference type="PANTHER" id="PTHR44591">
    <property type="entry name" value="STRESS RESPONSE REGULATOR PROTEIN 1"/>
    <property type="match status" value="1"/>
</dbReference>
<dbReference type="PATRIC" id="fig|1002367.3.peg.1464"/>
<dbReference type="Proteomes" id="UP000004407">
    <property type="component" value="Unassembled WGS sequence"/>
</dbReference>
<dbReference type="SMART" id="SM00448">
    <property type="entry name" value="REC"/>
    <property type="match status" value="1"/>
</dbReference>
<dbReference type="Pfam" id="PF02954">
    <property type="entry name" value="HTH_8"/>
    <property type="match status" value="1"/>
</dbReference>
<accession>G6AYU5</accession>
<dbReference type="PRINTS" id="PR01590">
    <property type="entry name" value="HTHFIS"/>
</dbReference>
<dbReference type="GO" id="GO:0043565">
    <property type="term" value="F:sequence-specific DNA binding"/>
    <property type="evidence" value="ECO:0007669"/>
    <property type="project" value="InterPro"/>
</dbReference>
<reference evidence="4 5" key="1">
    <citation type="submission" date="2011-08" db="EMBL/GenBank/DDBJ databases">
        <authorList>
            <person name="Weinstock G."/>
            <person name="Sodergren E."/>
            <person name="Clifton S."/>
            <person name="Fulton L."/>
            <person name="Fulton B."/>
            <person name="Courtney L."/>
            <person name="Fronick C."/>
            <person name="Harrison M."/>
            <person name="Strong C."/>
            <person name="Farmer C."/>
            <person name="Delahaunty K."/>
            <person name="Markovic C."/>
            <person name="Hall O."/>
            <person name="Minx P."/>
            <person name="Tomlinson C."/>
            <person name="Mitreva M."/>
            <person name="Hou S."/>
            <person name="Chen J."/>
            <person name="Wollam A."/>
            <person name="Pepin K.H."/>
            <person name="Johnson M."/>
            <person name="Bhonagiri V."/>
            <person name="Zhang X."/>
            <person name="Suruliraj S."/>
            <person name="Warren W."/>
            <person name="Chinwalla A."/>
            <person name="Mardis E.R."/>
            <person name="Wilson R.K."/>
        </authorList>
    </citation>
    <scope>NUCLEOTIDE SEQUENCE [LARGE SCALE GENOMIC DNA]</scope>
    <source>
        <strain evidence="4 5">DSM 18206</strain>
    </source>
</reference>
<dbReference type="InterPro" id="IPR002197">
    <property type="entry name" value="HTH_Fis"/>
</dbReference>
<sequence length="174" mass="19441">MSNYYNTILIVDDNPAILTALKICLAGVFTRIVTLSSTDRLVATMSEEQVDVVLLDMNFSLGVNTGQDGLFWLRTLKNLHPDTPVVLMTAYADVQLAVKGLKNGAADFVTKPWDNDELVRTLRDAVEKSREVVTLDKLEQQHVHRVVEQCHGNMSKAAELLGITRQTLYRKLKG</sequence>
<evidence type="ECO:0000256" key="1">
    <source>
        <dbReference type="ARBA" id="ARBA00022553"/>
    </source>
</evidence>
<dbReference type="InterPro" id="IPR009057">
    <property type="entry name" value="Homeodomain-like_sf"/>
</dbReference>
<dbReference type="EMBL" id="AFZZ01000162">
    <property type="protein sequence ID" value="EHJ38951.1"/>
    <property type="molecule type" value="Genomic_DNA"/>
</dbReference>
<proteinExistence type="predicted"/>
<dbReference type="SUPFAM" id="SSF52172">
    <property type="entry name" value="CheY-like"/>
    <property type="match status" value="1"/>
</dbReference>
<dbReference type="CDD" id="cd00156">
    <property type="entry name" value="REC"/>
    <property type="match status" value="1"/>
</dbReference>
<gene>
    <name evidence="4" type="ORF">HMPREF0673_01806</name>
</gene>